<dbReference type="HOGENOM" id="CLU_037177_0_0_1"/>
<proteinExistence type="predicted"/>
<organism evidence="2">
    <name type="scientific">Guillardia theta (strain CCMP2712)</name>
    <name type="common">Cryptophyte</name>
    <dbReference type="NCBI Taxonomy" id="905079"/>
    <lineage>
        <taxon>Eukaryota</taxon>
        <taxon>Cryptophyceae</taxon>
        <taxon>Pyrenomonadales</taxon>
        <taxon>Geminigeraceae</taxon>
        <taxon>Guillardia</taxon>
    </lineage>
</organism>
<dbReference type="KEGG" id="gtt:GUITHDRAFT_145053"/>
<reference evidence="4" key="2">
    <citation type="submission" date="2012-11" db="EMBL/GenBank/DDBJ databases">
        <authorList>
            <person name="Kuo A."/>
            <person name="Curtis B.A."/>
            <person name="Tanifuji G."/>
            <person name="Burki F."/>
            <person name="Gruber A."/>
            <person name="Irimia M."/>
            <person name="Maruyama S."/>
            <person name="Arias M.C."/>
            <person name="Ball S.G."/>
            <person name="Gile G.H."/>
            <person name="Hirakawa Y."/>
            <person name="Hopkins J.F."/>
            <person name="Rensing S.A."/>
            <person name="Schmutz J."/>
            <person name="Symeonidi A."/>
            <person name="Elias M."/>
            <person name="Eveleigh R.J."/>
            <person name="Herman E.K."/>
            <person name="Klute M.J."/>
            <person name="Nakayama T."/>
            <person name="Obornik M."/>
            <person name="Reyes-Prieto A."/>
            <person name="Armbrust E.V."/>
            <person name="Aves S.J."/>
            <person name="Beiko R.G."/>
            <person name="Coutinho P."/>
            <person name="Dacks J.B."/>
            <person name="Durnford D.G."/>
            <person name="Fast N.M."/>
            <person name="Green B.R."/>
            <person name="Grisdale C."/>
            <person name="Hempe F."/>
            <person name="Henrissat B."/>
            <person name="Hoppner M.P."/>
            <person name="Ishida K.-I."/>
            <person name="Kim E."/>
            <person name="Koreny L."/>
            <person name="Kroth P.G."/>
            <person name="Liu Y."/>
            <person name="Malik S.-B."/>
            <person name="Maier U.G."/>
            <person name="McRose D."/>
            <person name="Mock T."/>
            <person name="Neilson J.A."/>
            <person name="Onodera N.T."/>
            <person name="Poole A.M."/>
            <person name="Pritham E.J."/>
            <person name="Richards T.A."/>
            <person name="Rocap G."/>
            <person name="Roy S.W."/>
            <person name="Sarai C."/>
            <person name="Schaack S."/>
            <person name="Shirato S."/>
            <person name="Slamovits C.H."/>
            <person name="Spencer D.F."/>
            <person name="Suzuki S."/>
            <person name="Worden A.Z."/>
            <person name="Zauner S."/>
            <person name="Barry K."/>
            <person name="Bell C."/>
            <person name="Bharti A.K."/>
            <person name="Crow J.A."/>
            <person name="Grimwood J."/>
            <person name="Kramer R."/>
            <person name="Lindquist E."/>
            <person name="Lucas S."/>
            <person name="Salamov A."/>
            <person name="McFadden G.I."/>
            <person name="Lane C.E."/>
            <person name="Keeling P.J."/>
            <person name="Gray M.W."/>
            <person name="Grigoriev I.V."/>
            <person name="Archibald J.M."/>
        </authorList>
    </citation>
    <scope>NUCLEOTIDE SEQUENCE</scope>
    <source>
        <strain evidence="4">CCMP2712</strain>
    </source>
</reference>
<dbReference type="EMBL" id="JH993060">
    <property type="protein sequence ID" value="EKX37355.1"/>
    <property type="molecule type" value="Genomic_DNA"/>
</dbReference>
<dbReference type="PaxDb" id="55529-EKX37355"/>
<dbReference type="RefSeq" id="XP_005824335.1">
    <property type="nucleotide sequence ID" value="XM_005824278.1"/>
</dbReference>
<evidence type="ECO:0000313" key="3">
    <source>
        <dbReference type="EnsemblProtists" id="EKX37355"/>
    </source>
</evidence>
<dbReference type="EnsemblProtists" id="EKX37355">
    <property type="protein sequence ID" value="EKX37355"/>
    <property type="gene ID" value="GUITHDRAFT_145053"/>
</dbReference>
<dbReference type="eggNOG" id="ENOG502QW22">
    <property type="taxonomic scope" value="Eukaryota"/>
</dbReference>
<reference evidence="2 4" key="1">
    <citation type="journal article" date="2012" name="Nature">
        <title>Algal genomes reveal evolutionary mosaicism and the fate of nucleomorphs.</title>
        <authorList>
            <consortium name="DOE Joint Genome Institute"/>
            <person name="Curtis B.A."/>
            <person name="Tanifuji G."/>
            <person name="Burki F."/>
            <person name="Gruber A."/>
            <person name="Irimia M."/>
            <person name="Maruyama S."/>
            <person name="Arias M.C."/>
            <person name="Ball S.G."/>
            <person name="Gile G.H."/>
            <person name="Hirakawa Y."/>
            <person name="Hopkins J.F."/>
            <person name="Kuo A."/>
            <person name="Rensing S.A."/>
            <person name="Schmutz J."/>
            <person name="Symeonidi A."/>
            <person name="Elias M."/>
            <person name="Eveleigh R.J."/>
            <person name="Herman E.K."/>
            <person name="Klute M.J."/>
            <person name="Nakayama T."/>
            <person name="Obornik M."/>
            <person name="Reyes-Prieto A."/>
            <person name="Armbrust E.V."/>
            <person name="Aves S.J."/>
            <person name="Beiko R.G."/>
            <person name="Coutinho P."/>
            <person name="Dacks J.B."/>
            <person name="Durnford D.G."/>
            <person name="Fast N.M."/>
            <person name="Green B.R."/>
            <person name="Grisdale C.J."/>
            <person name="Hempel F."/>
            <person name="Henrissat B."/>
            <person name="Hoppner M.P."/>
            <person name="Ishida K."/>
            <person name="Kim E."/>
            <person name="Koreny L."/>
            <person name="Kroth P.G."/>
            <person name="Liu Y."/>
            <person name="Malik S.B."/>
            <person name="Maier U.G."/>
            <person name="McRose D."/>
            <person name="Mock T."/>
            <person name="Neilson J.A."/>
            <person name="Onodera N.T."/>
            <person name="Poole A.M."/>
            <person name="Pritham E.J."/>
            <person name="Richards T.A."/>
            <person name="Rocap G."/>
            <person name="Roy S.W."/>
            <person name="Sarai C."/>
            <person name="Schaack S."/>
            <person name="Shirato S."/>
            <person name="Slamovits C.H."/>
            <person name="Spencer D.F."/>
            <person name="Suzuki S."/>
            <person name="Worden A.Z."/>
            <person name="Zauner S."/>
            <person name="Barry K."/>
            <person name="Bell C."/>
            <person name="Bharti A.K."/>
            <person name="Crow J.A."/>
            <person name="Grimwood J."/>
            <person name="Kramer R."/>
            <person name="Lindquist E."/>
            <person name="Lucas S."/>
            <person name="Salamov A."/>
            <person name="McFadden G.I."/>
            <person name="Lane C.E."/>
            <person name="Keeling P.J."/>
            <person name="Gray M.W."/>
            <person name="Grigoriev I.V."/>
            <person name="Archibald J.M."/>
        </authorList>
    </citation>
    <scope>NUCLEOTIDE SEQUENCE</scope>
    <source>
        <strain evidence="2 4">CCMP2712</strain>
    </source>
</reference>
<sequence>MCEPNTWSHHGLGQGNGQEEEVEGSRKQEDMYGRSNKEEEKEENLQSVGDGEQVRNGKEEYAFNRKLERIRGRVTRTRWYSTRMFFFDIKNAEDSGSVVPFVLRRGGEHSSGVLTAASVVVHGKQVQLCDEVEVVYFCDSLDATKGERTKEVYRVQTIEKASADSCTGTEIEFTKPPPAEGAIVSLTALNRLPRGEICKFWVNSASCPLRNCTLKHVMGEERVLAKKAWQEERAAQKLQKAMGVAERVGDHLAATEKVPKRLRAEVFCRWLIETFGKEVLTAGSGVLDVAGGKGEISQRLAEANISSTVIDPRDCRKGRDRGVKHILHNFDSSMWNDASFEPLLSKCSCVVGMHPDQATEPIVDFAIAMNKPFAVIPCCVFPKQSVFRTNQQNDQDLVVTYEDFVSYLQSKHPDLRRHCLEFKGRNVVIYRT</sequence>
<accession>L1INH7</accession>
<feature type="compositionally biased region" description="Basic and acidic residues" evidence="1">
    <location>
        <begin position="23"/>
        <end position="39"/>
    </location>
</feature>
<dbReference type="PANTHER" id="PTHR36971">
    <property type="entry name" value="UNNAMED PRODUCT"/>
    <property type="match status" value="1"/>
</dbReference>
<reference evidence="3" key="3">
    <citation type="submission" date="2016-03" db="UniProtKB">
        <authorList>
            <consortium name="EnsemblProtists"/>
        </authorList>
    </citation>
    <scope>IDENTIFICATION</scope>
</reference>
<dbReference type="OrthoDB" id="7459479at2759"/>
<name>L1INH7_GUITC</name>
<dbReference type="AlphaFoldDB" id="L1INH7"/>
<dbReference type="Proteomes" id="UP000011087">
    <property type="component" value="Unassembled WGS sequence"/>
</dbReference>
<keyword evidence="4" id="KW-1185">Reference proteome</keyword>
<dbReference type="GeneID" id="17294075"/>
<evidence type="ECO:0008006" key="5">
    <source>
        <dbReference type="Google" id="ProtNLM"/>
    </source>
</evidence>
<protein>
    <recommendedName>
        <fullName evidence="5">C3H1-type domain-containing protein</fullName>
    </recommendedName>
</protein>
<evidence type="ECO:0000256" key="1">
    <source>
        <dbReference type="SAM" id="MobiDB-lite"/>
    </source>
</evidence>
<gene>
    <name evidence="2" type="ORF">GUITHDRAFT_145053</name>
</gene>
<feature type="region of interest" description="Disordered" evidence="1">
    <location>
        <begin position="1"/>
        <end position="53"/>
    </location>
</feature>
<evidence type="ECO:0000313" key="4">
    <source>
        <dbReference type="Proteomes" id="UP000011087"/>
    </source>
</evidence>
<evidence type="ECO:0000313" key="2">
    <source>
        <dbReference type="EMBL" id="EKX37355.1"/>
    </source>
</evidence>
<dbReference type="PANTHER" id="PTHR36971:SF3">
    <property type="entry name" value="C3H1-TYPE DOMAIN-CONTAINING PROTEIN"/>
    <property type="match status" value="1"/>
</dbReference>